<dbReference type="RefSeq" id="WP_064231888.1">
    <property type="nucleotide sequence ID" value="NZ_LVZK01000003.1"/>
</dbReference>
<comment type="caution">
    <text evidence="1">The sequence shown here is derived from an EMBL/GenBank/DDBJ whole genome shotgun (WGS) entry which is preliminary data.</text>
</comment>
<dbReference type="AlphaFoldDB" id="A0A179B1V9"/>
<gene>
    <name evidence="1" type="ORF">A4H34_09185</name>
</gene>
<organism evidence="1 2">
    <name type="scientific">Peptidiphaga gingivicola</name>
    <dbReference type="NCBI Taxonomy" id="2741497"/>
    <lineage>
        <taxon>Bacteria</taxon>
        <taxon>Bacillati</taxon>
        <taxon>Actinomycetota</taxon>
        <taxon>Actinomycetes</taxon>
        <taxon>Actinomycetales</taxon>
        <taxon>Actinomycetaceae</taxon>
        <taxon>Peptidiphaga</taxon>
    </lineage>
</organism>
<evidence type="ECO:0000313" key="1">
    <source>
        <dbReference type="EMBL" id="OAP85269.1"/>
    </source>
</evidence>
<evidence type="ECO:0000313" key="2">
    <source>
        <dbReference type="Proteomes" id="UP000078368"/>
    </source>
</evidence>
<sequence length="151" mass="16923">MSQLRLDRDKFNQTINRLEQEGQRFDKAQSDFALGAQAATGALSPTPAPSADGCGIGEFDQFHTPLHATLFASENELKTVSRGQKHFISQLREAVSSIEGVNEAERAKYLERLAAVDGKFTYRRPEEMKEYVEAYARARNLIDKLSQWGGK</sequence>
<dbReference type="Proteomes" id="UP000078368">
    <property type="component" value="Unassembled WGS sequence"/>
</dbReference>
<dbReference type="EMBL" id="LVZK01000003">
    <property type="protein sequence ID" value="OAP85269.1"/>
    <property type="molecule type" value="Genomic_DNA"/>
</dbReference>
<keyword evidence="2" id="KW-1185">Reference proteome</keyword>
<name>A0A179B1V9_9ACTO</name>
<reference evidence="1 2" key="1">
    <citation type="submission" date="2016-04" db="EMBL/GenBank/DDBJ databases">
        <title>Peptidophaga gingivicola gen. nov., sp. nov., isolated from human subgingival plaque.</title>
        <authorList>
            <person name="Beall C.J."/>
            <person name="Mokrzan E.M."/>
            <person name="Griffen A.L."/>
            <person name="Leys E.J."/>
        </authorList>
    </citation>
    <scope>NUCLEOTIDE SEQUENCE [LARGE SCALE GENOMIC DNA]</scope>
    <source>
        <strain evidence="1 2">BA112</strain>
    </source>
</reference>
<protein>
    <submittedName>
        <fullName evidence="1">Uncharacterized protein</fullName>
    </submittedName>
</protein>
<proteinExistence type="predicted"/>
<accession>A0A179B1V9</accession>